<accession>A0A0M6Z8F3</accession>
<dbReference type="PROSITE" id="PS51007">
    <property type="entry name" value="CYTC"/>
    <property type="match status" value="1"/>
</dbReference>
<dbReference type="InterPro" id="IPR036909">
    <property type="entry name" value="Cyt_c-like_dom_sf"/>
</dbReference>
<keyword evidence="7" id="KW-1185">Reference proteome</keyword>
<feature type="domain" description="Cytochrome c" evidence="5">
    <location>
        <begin position="140"/>
        <end position="243"/>
    </location>
</feature>
<dbReference type="GO" id="GO:0009055">
    <property type="term" value="F:electron transfer activity"/>
    <property type="evidence" value="ECO:0007669"/>
    <property type="project" value="InterPro"/>
</dbReference>
<name>A0A0M6Z8F3_9HYPH</name>
<keyword evidence="1 4" id="KW-0349">Heme</keyword>
<evidence type="ECO:0000256" key="1">
    <source>
        <dbReference type="ARBA" id="ARBA00022617"/>
    </source>
</evidence>
<evidence type="ECO:0000259" key="5">
    <source>
        <dbReference type="PROSITE" id="PS51007"/>
    </source>
</evidence>
<dbReference type="STRING" id="311410.LA5095_01470"/>
<dbReference type="InterPro" id="IPR009056">
    <property type="entry name" value="Cyt_c-like_dom"/>
</dbReference>
<dbReference type="Proteomes" id="UP000049983">
    <property type="component" value="Unassembled WGS sequence"/>
</dbReference>
<evidence type="ECO:0000256" key="3">
    <source>
        <dbReference type="ARBA" id="ARBA00023004"/>
    </source>
</evidence>
<dbReference type="GO" id="GO:0046872">
    <property type="term" value="F:metal ion binding"/>
    <property type="evidence" value="ECO:0007669"/>
    <property type="project" value="UniProtKB-KW"/>
</dbReference>
<keyword evidence="3 4" id="KW-0408">Iron</keyword>
<proteinExistence type="predicted"/>
<dbReference type="SUPFAM" id="SSF46626">
    <property type="entry name" value="Cytochrome c"/>
    <property type="match status" value="1"/>
</dbReference>
<dbReference type="AlphaFoldDB" id="A0A0M6Z8F3"/>
<keyword evidence="2 4" id="KW-0479">Metal-binding</keyword>
<evidence type="ECO:0000313" key="6">
    <source>
        <dbReference type="EMBL" id="CTQ70946.1"/>
    </source>
</evidence>
<dbReference type="GO" id="GO:0020037">
    <property type="term" value="F:heme binding"/>
    <property type="evidence" value="ECO:0007669"/>
    <property type="project" value="InterPro"/>
</dbReference>
<organism evidence="6 7">
    <name type="scientific">Roseibium album</name>
    <dbReference type="NCBI Taxonomy" id="311410"/>
    <lineage>
        <taxon>Bacteria</taxon>
        <taxon>Pseudomonadati</taxon>
        <taxon>Pseudomonadota</taxon>
        <taxon>Alphaproteobacteria</taxon>
        <taxon>Hyphomicrobiales</taxon>
        <taxon>Stappiaceae</taxon>
        <taxon>Roseibium</taxon>
    </lineage>
</organism>
<evidence type="ECO:0000256" key="2">
    <source>
        <dbReference type="ARBA" id="ARBA00022723"/>
    </source>
</evidence>
<gene>
    <name evidence="6" type="ORF">LA5096_02725</name>
</gene>
<protein>
    <recommendedName>
        <fullName evidence="5">Cytochrome c domain-containing protein</fullName>
    </recommendedName>
</protein>
<dbReference type="GeneID" id="97670096"/>
<evidence type="ECO:0000313" key="7">
    <source>
        <dbReference type="Proteomes" id="UP000049983"/>
    </source>
</evidence>
<reference evidence="7" key="1">
    <citation type="submission" date="2015-07" db="EMBL/GenBank/DDBJ databases">
        <authorList>
            <person name="Rodrigo-Torres Lidia"/>
            <person name="Arahal R.David."/>
        </authorList>
    </citation>
    <scope>NUCLEOTIDE SEQUENCE [LARGE SCALE GENOMIC DNA]</scope>
    <source>
        <strain evidence="7">CECT 5096</strain>
    </source>
</reference>
<dbReference type="RefSeq" id="WP_208992585.1">
    <property type="nucleotide sequence ID" value="NZ_CANKXR010000015.1"/>
</dbReference>
<dbReference type="EMBL" id="CXWC01000010">
    <property type="protein sequence ID" value="CTQ70946.1"/>
    <property type="molecule type" value="Genomic_DNA"/>
</dbReference>
<sequence length="254" mass="27399">MCCRLFLVVLFGLVFGAGLLPSGMASAKSFRVSAPEDLVASGFLKHLLPRFSLKTGIRIEIVPEDTAADAAFSRTSEGVPAFSGIGSDWYFAVTDTGNEFVIRFEDWITGDIGRKTIDAFKSGGAQLFTAAVAKPKADISEAVSGDVVFGEKLAVLHCGRCHMVNEATRLTTIGSSPSFAVMRSFSDWKVRFEAFFVLNPHPSFTQVEGVTEPFDISRPSPIAPLELTLDDLDAILAFVSRIPPADLGAPIQYQ</sequence>
<evidence type="ECO:0000256" key="4">
    <source>
        <dbReference type="PROSITE-ProRule" id="PRU00433"/>
    </source>
</evidence>